<gene>
    <name evidence="3" type="ORF">GRI91_00505</name>
</gene>
<accession>A0A6I4T1Y0</accession>
<protein>
    <submittedName>
        <fullName evidence="3">Amino acid racemase</fullName>
        <ecNumber evidence="3">5.1.1.-</ecNumber>
    </submittedName>
</protein>
<dbReference type="Proteomes" id="UP000438476">
    <property type="component" value="Unassembled WGS sequence"/>
</dbReference>
<organism evidence="3 4">
    <name type="scientific">Altericroceibacterium endophyticum</name>
    <dbReference type="NCBI Taxonomy" id="1808508"/>
    <lineage>
        <taxon>Bacteria</taxon>
        <taxon>Pseudomonadati</taxon>
        <taxon>Pseudomonadota</taxon>
        <taxon>Alphaproteobacteria</taxon>
        <taxon>Sphingomonadales</taxon>
        <taxon>Erythrobacteraceae</taxon>
        <taxon>Altericroceibacterium</taxon>
    </lineage>
</organism>
<comment type="caution">
    <text evidence="3">The sequence shown here is derived from an EMBL/GenBank/DDBJ whole genome shotgun (WGS) entry which is preliminary data.</text>
</comment>
<dbReference type="RefSeq" id="WP_160734694.1">
    <property type="nucleotide sequence ID" value="NZ_WTYT01000001.1"/>
</dbReference>
<comment type="similarity">
    <text evidence="1">Belongs to the aspartate/glutamate racemases family.</text>
</comment>
<dbReference type="GO" id="GO:0047661">
    <property type="term" value="F:amino-acid racemase activity"/>
    <property type="evidence" value="ECO:0007669"/>
    <property type="project" value="InterPro"/>
</dbReference>
<evidence type="ECO:0000256" key="1">
    <source>
        <dbReference type="ARBA" id="ARBA00007847"/>
    </source>
</evidence>
<sequence>MRKLGLIGGMSWVSTRTYYSYINSRVQARRDRRSSAPMLIDSLDFSELYALQAQDDWDRATSKLIESAQRLEQAGAGALIIGANSMHRVYDRVAESVSVPILHIADCVGKKMVDDGITNAAVIGTSNVMTESFFRQRLVAHGIDLLPPEMDNVQELDRIIYEELMVGKATRDAQRKLKTMITVKEQEGAKAIVLACTELEQIVDVDANVLPIYDTTHIHAMRAAEWILGQD</sequence>
<evidence type="ECO:0000256" key="2">
    <source>
        <dbReference type="ARBA" id="ARBA00023235"/>
    </source>
</evidence>
<dbReference type="EC" id="5.1.1.-" evidence="3"/>
<proteinExistence type="inferred from homology"/>
<dbReference type="InterPro" id="IPR015942">
    <property type="entry name" value="Asp/Glu/hydantoin_racemase"/>
</dbReference>
<keyword evidence="4" id="KW-1185">Reference proteome</keyword>
<dbReference type="InterPro" id="IPR004380">
    <property type="entry name" value="Asp_race"/>
</dbReference>
<dbReference type="NCBIfam" id="TIGR00035">
    <property type="entry name" value="asp_race"/>
    <property type="match status" value="1"/>
</dbReference>
<evidence type="ECO:0000313" key="4">
    <source>
        <dbReference type="Proteomes" id="UP000438476"/>
    </source>
</evidence>
<dbReference type="InterPro" id="IPR001920">
    <property type="entry name" value="Asp/Glu_race"/>
</dbReference>
<dbReference type="PANTHER" id="PTHR21198:SF7">
    <property type="entry name" value="ASPARTATE-GLUTAMATE RACEMASE FAMILY"/>
    <property type="match status" value="1"/>
</dbReference>
<dbReference type="EMBL" id="WTYT01000001">
    <property type="protein sequence ID" value="MXO64241.1"/>
    <property type="molecule type" value="Genomic_DNA"/>
</dbReference>
<dbReference type="Pfam" id="PF01177">
    <property type="entry name" value="Asp_Glu_race"/>
    <property type="match status" value="1"/>
</dbReference>
<dbReference type="AlphaFoldDB" id="A0A6I4T1Y0"/>
<evidence type="ECO:0000313" key="3">
    <source>
        <dbReference type="EMBL" id="MXO64241.1"/>
    </source>
</evidence>
<dbReference type="PANTHER" id="PTHR21198">
    <property type="entry name" value="GLUTAMATE RACEMASE"/>
    <property type="match status" value="1"/>
</dbReference>
<name>A0A6I4T1Y0_9SPHN</name>
<keyword evidence="2 3" id="KW-0413">Isomerase</keyword>
<dbReference type="SUPFAM" id="SSF53681">
    <property type="entry name" value="Aspartate/glutamate racemase"/>
    <property type="match status" value="2"/>
</dbReference>
<dbReference type="Gene3D" id="3.40.50.1860">
    <property type="match status" value="2"/>
</dbReference>
<dbReference type="OrthoDB" id="9803739at2"/>
<reference evidence="3 4" key="1">
    <citation type="submission" date="2019-12" db="EMBL/GenBank/DDBJ databases">
        <title>Genomic-based taxomic classification of the family Erythrobacteraceae.</title>
        <authorList>
            <person name="Xu L."/>
        </authorList>
    </citation>
    <scope>NUCLEOTIDE SEQUENCE [LARGE SCALE GENOMIC DNA]</scope>
    <source>
        <strain evidence="3 4">LMG 29518</strain>
    </source>
</reference>